<organism evidence="3 4">
    <name type="scientific">Kaistia nematophila</name>
    <dbReference type="NCBI Taxonomy" id="2994654"/>
    <lineage>
        <taxon>Bacteria</taxon>
        <taxon>Pseudomonadati</taxon>
        <taxon>Pseudomonadota</taxon>
        <taxon>Alphaproteobacteria</taxon>
        <taxon>Hyphomicrobiales</taxon>
        <taxon>Kaistiaceae</taxon>
        <taxon>Kaistia</taxon>
    </lineage>
</organism>
<comment type="caution">
    <text evidence="3">The sequence shown here is derived from an EMBL/GenBank/DDBJ whole genome shotgun (WGS) entry which is preliminary data.</text>
</comment>
<feature type="signal peptide" evidence="2">
    <location>
        <begin position="1"/>
        <end position="31"/>
    </location>
</feature>
<evidence type="ECO:0000313" key="3">
    <source>
        <dbReference type="EMBL" id="MCX5569246.1"/>
    </source>
</evidence>
<name>A0A9X3E066_9HYPH</name>
<keyword evidence="2" id="KW-0732">Signal</keyword>
<feature type="compositionally biased region" description="Low complexity" evidence="1">
    <location>
        <begin position="63"/>
        <end position="72"/>
    </location>
</feature>
<feature type="region of interest" description="Disordered" evidence="1">
    <location>
        <begin position="55"/>
        <end position="83"/>
    </location>
</feature>
<accession>A0A9X3E066</accession>
<evidence type="ECO:0008006" key="5">
    <source>
        <dbReference type="Google" id="ProtNLM"/>
    </source>
</evidence>
<evidence type="ECO:0000256" key="1">
    <source>
        <dbReference type="SAM" id="MobiDB-lite"/>
    </source>
</evidence>
<dbReference type="AlphaFoldDB" id="A0A9X3E066"/>
<reference evidence="3" key="1">
    <citation type="submission" date="2022-11" db="EMBL/GenBank/DDBJ databases">
        <title>Biodiversity and phylogenetic relationships of bacteria.</title>
        <authorList>
            <person name="Machado R.A.R."/>
            <person name="Bhat A."/>
            <person name="Loulou A."/>
            <person name="Kallel S."/>
        </authorList>
    </citation>
    <scope>NUCLEOTIDE SEQUENCE</scope>
    <source>
        <strain evidence="3">K-TC2</strain>
    </source>
</reference>
<sequence>MRITCPIHPAKLAALSLAAGLLAVGATGANASNTGGNTMLNDPADWLLRQAETLTPGGGMTTAQSSASAWSQNNGDHGMTVTTTRSGDVTSCMVVEWKRENGAIRKWQYRCDAQP</sequence>
<evidence type="ECO:0000256" key="2">
    <source>
        <dbReference type="SAM" id="SignalP"/>
    </source>
</evidence>
<dbReference type="Proteomes" id="UP001144805">
    <property type="component" value="Unassembled WGS sequence"/>
</dbReference>
<feature type="chain" id="PRO_5040860358" description="Surface antigen domain-containing protein" evidence="2">
    <location>
        <begin position="32"/>
        <end position="115"/>
    </location>
</feature>
<keyword evidence="4" id="KW-1185">Reference proteome</keyword>
<gene>
    <name evidence="3" type="ORF">OSH07_08580</name>
</gene>
<protein>
    <recommendedName>
        <fullName evidence="5">Surface antigen domain-containing protein</fullName>
    </recommendedName>
</protein>
<proteinExistence type="predicted"/>
<dbReference type="RefSeq" id="WP_266338224.1">
    <property type="nucleotide sequence ID" value="NZ_JAPKNK010000003.1"/>
</dbReference>
<evidence type="ECO:0000313" key="4">
    <source>
        <dbReference type="Proteomes" id="UP001144805"/>
    </source>
</evidence>
<dbReference type="EMBL" id="JAPKNK010000003">
    <property type="protein sequence ID" value="MCX5569246.1"/>
    <property type="molecule type" value="Genomic_DNA"/>
</dbReference>